<proteinExistence type="predicted"/>
<dbReference type="EMBL" id="MU032354">
    <property type="protein sequence ID" value="KAF3760097.1"/>
    <property type="molecule type" value="Genomic_DNA"/>
</dbReference>
<organism evidence="1 2">
    <name type="scientific">Cryphonectria parasitica (strain ATCC 38755 / EP155)</name>
    <dbReference type="NCBI Taxonomy" id="660469"/>
    <lineage>
        <taxon>Eukaryota</taxon>
        <taxon>Fungi</taxon>
        <taxon>Dikarya</taxon>
        <taxon>Ascomycota</taxon>
        <taxon>Pezizomycotina</taxon>
        <taxon>Sordariomycetes</taxon>
        <taxon>Sordariomycetidae</taxon>
        <taxon>Diaporthales</taxon>
        <taxon>Cryphonectriaceae</taxon>
        <taxon>Cryphonectria-Endothia species complex</taxon>
        <taxon>Cryphonectria</taxon>
    </lineage>
</organism>
<comment type="caution">
    <text evidence="1">The sequence shown here is derived from an EMBL/GenBank/DDBJ whole genome shotgun (WGS) entry which is preliminary data.</text>
</comment>
<name>A0A9P5CJE6_CRYP1</name>
<dbReference type="RefSeq" id="XP_040771076.1">
    <property type="nucleotide sequence ID" value="XM_040921023.1"/>
</dbReference>
<sequence length="186" mass="21014">MSAESIENVEGDVLSFLFSTSCSGRDRLLRAGTDRRVVKILYSQFYVPTEMDKPNAMKVVDSQLNIRILGSSPMEVQPSTKTPFVPTRFIFEGHAEECFALQTVIKGNVVVIADQLETRILEASMKGILLRVLLVYLQNLEEAESLLQPVSNLSIYSNWIVIGLLDRENLATLLLRWVNARLRLQE</sequence>
<dbReference type="GeneID" id="63838152"/>
<reference evidence="1" key="1">
    <citation type="journal article" date="2020" name="Phytopathology">
        <title>Genome sequence of the chestnut blight fungus Cryphonectria parasitica EP155: A fundamental resource for an archetypical invasive plant pathogen.</title>
        <authorList>
            <person name="Crouch J.A."/>
            <person name="Dawe A."/>
            <person name="Aerts A."/>
            <person name="Barry K."/>
            <person name="Churchill A.C.L."/>
            <person name="Grimwood J."/>
            <person name="Hillman B."/>
            <person name="Milgroom M.G."/>
            <person name="Pangilinan J."/>
            <person name="Smith M."/>
            <person name="Salamov A."/>
            <person name="Schmutz J."/>
            <person name="Yadav J."/>
            <person name="Grigoriev I.V."/>
            <person name="Nuss D."/>
        </authorList>
    </citation>
    <scope>NUCLEOTIDE SEQUENCE</scope>
    <source>
        <strain evidence="1">EP155</strain>
    </source>
</reference>
<evidence type="ECO:0000313" key="1">
    <source>
        <dbReference type="EMBL" id="KAF3760097.1"/>
    </source>
</evidence>
<accession>A0A9P5CJE6</accession>
<keyword evidence="2" id="KW-1185">Reference proteome</keyword>
<evidence type="ECO:0000313" key="2">
    <source>
        <dbReference type="Proteomes" id="UP000803844"/>
    </source>
</evidence>
<protein>
    <submittedName>
        <fullName evidence="1">Uncharacterized protein</fullName>
    </submittedName>
</protein>
<dbReference type="AlphaFoldDB" id="A0A9P5CJE6"/>
<gene>
    <name evidence="1" type="ORF">M406DRAFT_335297</name>
</gene>
<dbReference type="Proteomes" id="UP000803844">
    <property type="component" value="Unassembled WGS sequence"/>
</dbReference>